<comment type="caution">
    <text evidence="8">The sequence shown here is derived from an EMBL/GenBank/DDBJ whole genome shotgun (WGS) entry which is preliminary data.</text>
</comment>
<dbReference type="InterPro" id="IPR002173">
    <property type="entry name" value="Carboh/pur_kinase_PfkB_CS"/>
</dbReference>
<dbReference type="Proteomes" id="UP000602395">
    <property type="component" value="Unassembled WGS sequence"/>
</dbReference>
<evidence type="ECO:0000256" key="6">
    <source>
        <dbReference type="SAM" id="MobiDB-lite"/>
    </source>
</evidence>
<evidence type="ECO:0000256" key="1">
    <source>
        <dbReference type="ARBA" id="ARBA00010688"/>
    </source>
</evidence>
<dbReference type="PANTHER" id="PTHR43085:SF1">
    <property type="entry name" value="PSEUDOURIDINE KINASE-RELATED"/>
    <property type="match status" value="1"/>
</dbReference>
<dbReference type="InterPro" id="IPR050306">
    <property type="entry name" value="PfkB_Carbo_kinase"/>
</dbReference>
<dbReference type="Gene3D" id="3.40.1190.20">
    <property type="match status" value="1"/>
</dbReference>
<sequence>MREIVICGEALVDVVAARAPVSAGRLAALQPALGGGPFNVAVTLGRLGSAVSLCTAVSTDTYGDAIVAALQASGVGTGHLQRRDEPTSLALATIGTDGAAHYSFYVEGTADRLVRDPGAFPQTVSAVCFGTLSLVLEPGASVYESLLRRCHDEGRLVVIDPNIRPAVIADHDAYRRRFASWMDAVDIVKLSDEDADWLSAGPSGTGPSDWLAAGVTAVITTAGPAGITVTTAAAAVTSPAPKVQVSDTIGAGDSVVGGVLRHLENLGALSPRAVAELSAEQWLATAEYAGQVAAITVSRPGADPPWAGELRSDYVDNQQHPYPDVRSTRLSPE</sequence>
<feature type="region of interest" description="Disordered" evidence="6">
    <location>
        <begin position="301"/>
        <end position="333"/>
    </location>
</feature>
<dbReference type="PROSITE" id="PS00584">
    <property type="entry name" value="PFKB_KINASES_2"/>
    <property type="match status" value="1"/>
</dbReference>
<dbReference type="SUPFAM" id="SSF53613">
    <property type="entry name" value="Ribokinase-like"/>
    <property type="match status" value="1"/>
</dbReference>
<protein>
    <submittedName>
        <fullName evidence="8">Carbohydrate kinase</fullName>
    </submittedName>
</protein>
<keyword evidence="4 8" id="KW-0418">Kinase</keyword>
<dbReference type="Pfam" id="PF00294">
    <property type="entry name" value="PfkB"/>
    <property type="match status" value="1"/>
</dbReference>
<dbReference type="InterPro" id="IPR029056">
    <property type="entry name" value="Ribokinase-like"/>
</dbReference>
<dbReference type="GO" id="GO:0016301">
    <property type="term" value="F:kinase activity"/>
    <property type="evidence" value="ECO:0007669"/>
    <property type="project" value="UniProtKB-KW"/>
</dbReference>
<evidence type="ECO:0000256" key="2">
    <source>
        <dbReference type="ARBA" id="ARBA00022679"/>
    </source>
</evidence>
<reference evidence="8 9" key="1">
    <citation type="submission" date="2020-09" db="EMBL/GenBank/DDBJ databases">
        <title>Novel species in genus Gordonia.</title>
        <authorList>
            <person name="Zhang G."/>
        </authorList>
    </citation>
    <scope>NUCLEOTIDE SEQUENCE [LARGE SCALE GENOMIC DNA]</scope>
    <source>
        <strain evidence="8 9">ON-33</strain>
    </source>
</reference>
<dbReference type="InterPro" id="IPR011611">
    <property type="entry name" value="PfkB_dom"/>
</dbReference>
<proteinExistence type="inferred from homology"/>
<organism evidence="8 9">
    <name type="scientific">Gordonia hankookensis</name>
    <dbReference type="NCBI Taxonomy" id="589403"/>
    <lineage>
        <taxon>Bacteria</taxon>
        <taxon>Bacillati</taxon>
        <taxon>Actinomycetota</taxon>
        <taxon>Actinomycetes</taxon>
        <taxon>Mycobacteriales</taxon>
        <taxon>Gordoniaceae</taxon>
        <taxon>Gordonia</taxon>
    </lineage>
</organism>
<comment type="similarity">
    <text evidence="1">Belongs to the carbohydrate kinase PfkB family.</text>
</comment>
<keyword evidence="2" id="KW-0808">Transferase</keyword>
<evidence type="ECO:0000313" key="9">
    <source>
        <dbReference type="Proteomes" id="UP000602395"/>
    </source>
</evidence>
<evidence type="ECO:0000313" key="8">
    <source>
        <dbReference type="EMBL" id="MBD1321393.1"/>
    </source>
</evidence>
<evidence type="ECO:0000256" key="5">
    <source>
        <dbReference type="ARBA" id="ARBA00022840"/>
    </source>
</evidence>
<feature type="domain" description="Carbohydrate kinase PfkB" evidence="7">
    <location>
        <begin position="1"/>
        <end position="304"/>
    </location>
</feature>
<evidence type="ECO:0000256" key="4">
    <source>
        <dbReference type="ARBA" id="ARBA00022777"/>
    </source>
</evidence>
<keyword evidence="3" id="KW-0547">Nucleotide-binding</keyword>
<evidence type="ECO:0000259" key="7">
    <source>
        <dbReference type="Pfam" id="PF00294"/>
    </source>
</evidence>
<dbReference type="PANTHER" id="PTHR43085">
    <property type="entry name" value="HEXOKINASE FAMILY MEMBER"/>
    <property type="match status" value="1"/>
</dbReference>
<keyword evidence="5" id="KW-0067">ATP-binding</keyword>
<dbReference type="CDD" id="cd01167">
    <property type="entry name" value="bac_FRK"/>
    <property type="match status" value="1"/>
</dbReference>
<name>A0ABR7WF54_9ACTN</name>
<accession>A0ABR7WF54</accession>
<dbReference type="RefSeq" id="WP_190267922.1">
    <property type="nucleotide sequence ID" value="NZ_BAABAD010000005.1"/>
</dbReference>
<dbReference type="EMBL" id="JACWMS010000003">
    <property type="protein sequence ID" value="MBD1321393.1"/>
    <property type="molecule type" value="Genomic_DNA"/>
</dbReference>
<evidence type="ECO:0000256" key="3">
    <source>
        <dbReference type="ARBA" id="ARBA00022741"/>
    </source>
</evidence>
<keyword evidence="9" id="KW-1185">Reference proteome</keyword>
<gene>
    <name evidence="8" type="ORF">IDF66_17540</name>
</gene>